<dbReference type="GO" id="GO:0004065">
    <property type="term" value="F:arylsulfatase activity"/>
    <property type="evidence" value="ECO:0007669"/>
    <property type="project" value="TreeGrafter"/>
</dbReference>
<dbReference type="Gene3D" id="3.40.720.10">
    <property type="entry name" value="Alkaline Phosphatase, subunit A"/>
    <property type="match status" value="1"/>
</dbReference>
<protein>
    <submittedName>
        <fullName evidence="6">Arylsulfatase</fullName>
    </submittedName>
</protein>
<name>A0A847R4L2_9GAMM</name>
<accession>A0A847R4L2</accession>
<sequence length="611" mass="66635">MINRFYDRGASTLLKFQIPHLRLGLVAVSLLSTSVAIQAEAVPSSSERPNILLIMADDLGYSDLSAFGSEINTPNIDGLATQGRILTNFHTAAVCSPTRASLMTGVDHHLAGIGNMGEVVGLNIIQNKPTNAPWGKSNTYDFDSIPEGYRGHLSEKTAAMPELLSDAGYHTYMVGKWHLAYDIKAPDKDHRAFYRINKSALPYARGFDKSFTLVNGGASHFAPSTPPTPLDMVMYADNDRLMPAEALPTDFFSTTFYTDKLIEYIDSNHDDGKPFFAYAAYTAPHWPLQAPEADIAVHKGRYDEGYGAIMARRIERMKSLGIVPDNAAPAVEIGGDKAWQALTPEERKKEAKTMELYAAMVTNLDHHVGRLVSHLKQIGEYDNTVIMFMSDNGAEGASAFAPPIPGTKVDNAYDNMGKPGSVVAYGAKWAEVSTSAFSYFKGFTGAEGGTASPLIVKLNGQEVAKPMSAARLQVTDVLPTLLDMAGAALPGDTFKGKSIHVPQGVSFLPALKNDGEVFRVHPKGTVFVDELMGASYVVRDNWKLTQQNPLAEKRSLTKDVPFRLYDLSTDRSESIDVAVQHPEIVAELKAELLKYFSKNSVVEHATSYTGR</sequence>
<gene>
    <name evidence="6" type="ORF">HGG82_15095</name>
</gene>
<dbReference type="SUPFAM" id="SSF53649">
    <property type="entry name" value="Alkaline phosphatase-like"/>
    <property type="match status" value="1"/>
</dbReference>
<dbReference type="PANTHER" id="PTHR42693">
    <property type="entry name" value="ARYLSULFATASE FAMILY MEMBER"/>
    <property type="match status" value="1"/>
</dbReference>
<evidence type="ECO:0000313" key="6">
    <source>
        <dbReference type="EMBL" id="NLQ18932.1"/>
    </source>
</evidence>
<keyword evidence="4" id="KW-0106">Calcium</keyword>
<dbReference type="CDD" id="cd16025">
    <property type="entry name" value="PAS_like"/>
    <property type="match status" value="1"/>
</dbReference>
<dbReference type="InterPro" id="IPR000917">
    <property type="entry name" value="Sulfatase_N"/>
</dbReference>
<dbReference type="PROSITE" id="PS00149">
    <property type="entry name" value="SULFATASE_2"/>
    <property type="match status" value="1"/>
</dbReference>
<dbReference type="InterPro" id="IPR017850">
    <property type="entry name" value="Alkaline_phosphatase_core_sf"/>
</dbReference>
<evidence type="ECO:0000313" key="7">
    <source>
        <dbReference type="Proteomes" id="UP000586067"/>
    </source>
</evidence>
<dbReference type="GO" id="GO:0046872">
    <property type="term" value="F:metal ion binding"/>
    <property type="evidence" value="ECO:0007669"/>
    <property type="project" value="UniProtKB-KW"/>
</dbReference>
<evidence type="ECO:0000259" key="5">
    <source>
        <dbReference type="Pfam" id="PF00884"/>
    </source>
</evidence>
<dbReference type="Pfam" id="PF00884">
    <property type="entry name" value="Sulfatase"/>
    <property type="match status" value="1"/>
</dbReference>
<dbReference type="Proteomes" id="UP000586067">
    <property type="component" value="Unassembled WGS sequence"/>
</dbReference>
<dbReference type="EMBL" id="JABAEK010000023">
    <property type="protein sequence ID" value="NLQ18932.1"/>
    <property type="molecule type" value="Genomic_DNA"/>
</dbReference>
<evidence type="ECO:0000256" key="1">
    <source>
        <dbReference type="ARBA" id="ARBA00008779"/>
    </source>
</evidence>
<dbReference type="Gene3D" id="3.30.1120.10">
    <property type="match status" value="1"/>
</dbReference>
<dbReference type="InterPro" id="IPR050738">
    <property type="entry name" value="Sulfatase"/>
</dbReference>
<keyword evidence="3" id="KW-0378">Hydrolase</keyword>
<organism evidence="6 7">
    <name type="scientific">Marinomonas profundi</name>
    <dbReference type="NCBI Taxonomy" id="2726122"/>
    <lineage>
        <taxon>Bacteria</taxon>
        <taxon>Pseudomonadati</taxon>
        <taxon>Pseudomonadota</taxon>
        <taxon>Gammaproteobacteria</taxon>
        <taxon>Oceanospirillales</taxon>
        <taxon>Oceanospirillaceae</taxon>
        <taxon>Marinomonas</taxon>
    </lineage>
</organism>
<feature type="domain" description="Sulfatase N-terminal" evidence="5">
    <location>
        <begin position="49"/>
        <end position="487"/>
    </location>
</feature>
<comment type="similarity">
    <text evidence="1">Belongs to the sulfatase family.</text>
</comment>
<keyword evidence="2" id="KW-0479">Metal-binding</keyword>
<evidence type="ECO:0000256" key="2">
    <source>
        <dbReference type="ARBA" id="ARBA00022723"/>
    </source>
</evidence>
<evidence type="ECO:0000256" key="4">
    <source>
        <dbReference type="ARBA" id="ARBA00022837"/>
    </source>
</evidence>
<keyword evidence="7" id="KW-1185">Reference proteome</keyword>
<dbReference type="PROSITE" id="PS00523">
    <property type="entry name" value="SULFATASE_1"/>
    <property type="match status" value="1"/>
</dbReference>
<evidence type="ECO:0000256" key="3">
    <source>
        <dbReference type="ARBA" id="ARBA00022801"/>
    </source>
</evidence>
<comment type="caution">
    <text evidence="6">The sequence shown here is derived from an EMBL/GenBank/DDBJ whole genome shotgun (WGS) entry which is preliminary data.</text>
</comment>
<reference evidence="6 7" key="1">
    <citation type="submission" date="2020-04" db="EMBL/GenBank/DDBJ databases">
        <title>Marinomonas sp. M1K-6 isolated from the deep seawater of the Mariana Trench.</title>
        <authorList>
            <person name="Li Y."/>
        </authorList>
    </citation>
    <scope>NUCLEOTIDE SEQUENCE [LARGE SCALE GENOMIC DNA]</scope>
    <source>
        <strain evidence="6 7">M1K-6</strain>
    </source>
</reference>
<dbReference type="AlphaFoldDB" id="A0A847R4L2"/>
<dbReference type="RefSeq" id="WP_168827170.1">
    <property type="nucleotide sequence ID" value="NZ_CP073013.1"/>
</dbReference>
<dbReference type="PANTHER" id="PTHR42693:SF33">
    <property type="entry name" value="ARYLSULFATASE"/>
    <property type="match status" value="1"/>
</dbReference>
<dbReference type="InterPro" id="IPR024607">
    <property type="entry name" value="Sulfatase_CS"/>
</dbReference>
<proteinExistence type="inferred from homology"/>